<proteinExistence type="predicted"/>
<keyword evidence="2" id="KW-1185">Reference proteome</keyword>
<gene>
    <name evidence="1" type="ORF">SAMN05192553_101349</name>
</gene>
<evidence type="ECO:0000313" key="2">
    <source>
        <dbReference type="Proteomes" id="UP000199403"/>
    </source>
</evidence>
<dbReference type="Proteomes" id="UP000199403">
    <property type="component" value="Unassembled WGS sequence"/>
</dbReference>
<reference evidence="2" key="1">
    <citation type="submission" date="2016-10" db="EMBL/GenBank/DDBJ databases">
        <authorList>
            <person name="Varghese N."/>
            <person name="Submissions S."/>
        </authorList>
    </citation>
    <scope>NUCLEOTIDE SEQUENCE [LARGE SCALE GENOMIC DNA]</scope>
    <source>
        <strain evidence="2">IBRC-M 10761</strain>
    </source>
</reference>
<organism evidence="1 2">
    <name type="scientific">Cyclobacterium xiamenense</name>
    <dbReference type="NCBI Taxonomy" id="1297121"/>
    <lineage>
        <taxon>Bacteria</taxon>
        <taxon>Pseudomonadati</taxon>
        <taxon>Bacteroidota</taxon>
        <taxon>Cytophagia</taxon>
        <taxon>Cytophagales</taxon>
        <taxon>Cyclobacteriaceae</taxon>
        <taxon>Cyclobacterium</taxon>
    </lineage>
</organism>
<dbReference type="STRING" id="1416801.SAMN05192553_101349"/>
<name>A0A1H6TVB7_9BACT</name>
<dbReference type="AlphaFoldDB" id="A0A1H6TVB7"/>
<dbReference type="EMBL" id="FNZH01000001">
    <property type="protein sequence ID" value="SEI80220.1"/>
    <property type="molecule type" value="Genomic_DNA"/>
</dbReference>
<protein>
    <submittedName>
        <fullName evidence="1">Uncharacterized protein</fullName>
    </submittedName>
</protein>
<sequence length="64" mass="7443">MGPLCCKVAEYPHPLYLLAHNVENRLAKTRFLPASLTNDHYRGSKASNLRNSWKLVRLWLPFAY</sequence>
<accession>A0A1H6TVB7</accession>
<evidence type="ECO:0000313" key="1">
    <source>
        <dbReference type="EMBL" id="SEI80220.1"/>
    </source>
</evidence>